<dbReference type="Pfam" id="PF01693">
    <property type="entry name" value="Cauli_VI"/>
    <property type="match status" value="1"/>
</dbReference>
<keyword evidence="1" id="KW-0812">Transmembrane</keyword>
<sequence length="113" mass="12393">MSRFPCYVVIRGRIPGVYTNWHQCATQVLGYSNALYQGCESIKEAEQILRNSMPTNNVGALVVGGAMPPNPPINTHVPFNGESLRNDLCCIKSLVVVLLVLLIALVIKAIIVW</sequence>
<gene>
    <name evidence="3" type="ORF">AQUCO_00400778v1</name>
</gene>
<accession>A0A2G5EWK8</accession>
<organism evidence="3 4">
    <name type="scientific">Aquilegia coerulea</name>
    <name type="common">Rocky mountain columbine</name>
    <dbReference type="NCBI Taxonomy" id="218851"/>
    <lineage>
        <taxon>Eukaryota</taxon>
        <taxon>Viridiplantae</taxon>
        <taxon>Streptophyta</taxon>
        <taxon>Embryophyta</taxon>
        <taxon>Tracheophyta</taxon>
        <taxon>Spermatophyta</taxon>
        <taxon>Magnoliopsida</taxon>
        <taxon>Ranunculales</taxon>
        <taxon>Ranunculaceae</taxon>
        <taxon>Thalictroideae</taxon>
        <taxon>Aquilegia</taxon>
    </lineage>
</organism>
<proteinExistence type="predicted"/>
<evidence type="ECO:0000313" key="3">
    <source>
        <dbReference type="EMBL" id="PIA60112.1"/>
    </source>
</evidence>
<keyword evidence="1" id="KW-0472">Membrane</keyword>
<feature type="domain" description="Ribonuclease H1 N-terminal" evidence="2">
    <location>
        <begin position="7"/>
        <end position="47"/>
    </location>
</feature>
<dbReference type="SUPFAM" id="SSF55658">
    <property type="entry name" value="L9 N-domain-like"/>
    <property type="match status" value="1"/>
</dbReference>
<dbReference type="InParanoid" id="A0A2G5EWK8"/>
<evidence type="ECO:0000313" key="4">
    <source>
        <dbReference type="Proteomes" id="UP000230069"/>
    </source>
</evidence>
<reference evidence="3 4" key="1">
    <citation type="submission" date="2017-09" db="EMBL/GenBank/DDBJ databases">
        <title>WGS assembly of Aquilegia coerulea Goldsmith.</title>
        <authorList>
            <person name="Hodges S."/>
            <person name="Kramer E."/>
            <person name="Nordborg M."/>
            <person name="Tomkins J."/>
            <person name="Borevitz J."/>
            <person name="Derieg N."/>
            <person name="Yan J."/>
            <person name="Mihaltcheva S."/>
            <person name="Hayes R.D."/>
            <person name="Rokhsar D."/>
        </authorList>
    </citation>
    <scope>NUCLEOTIDE SEQUENCE [LARGE SCALE GENOMIC DNA]</scope>
    <source>
        <strain evidence="4">cv. Goldsmith</strain>
    </source>
</reference>
<dbReference type="InterPro" id="IPR011320">
    <property type="entry name" value="RNase_H1_N"/>
</dbReference>
<name>A0A2G5EWK8_AQUCA</name>
<feature type="transmembrane region" description="Helical" evidence="1">
    <location>
        <begin position="93"/>
        <end position="111"/>
    </location>
</feature>
<dbReference type="InterPro" id="IPR037056">
    <property type="entry name" value="RNase_H1_N_sf"/>
</dbReference>
<evidence type="ECO:0000259" key="2">
    <source>
        <dbReference type="Pfam" id="PF01693"/>
    </source>
</evidence>
<evidence type="ECO:0000256" key="1">
    <source>
        <dbReference type="SAM" id="Phobius"/>
    </source>
</evidence>
<dbReference type="EMBL" id="KZ305021">
    <property type="protein sequence ID" value="PIA60112.1"/>
    <property type="molecule type" value="Genomic_DNA"/>
</dbReference>
<keyword evidence="1" id="KW-1133">Transmembrane helix</keyword>
<keyword evidence="4" id="KW-1185">Reference proteome</keyword>
<dbReference type="Proteomes" id="UP000230069">
    <property type="component" value="Unassembled WGS sequence"/>
</dbReference>
<dbReference type="InterPro" id="IPR009027">
    <property type="entry name" value="Ribosomal_bL9/RNase_H1_N"/>
</dbReference>
<protein>
    <recommendedName>
        <fullName evidence="2">Ribonuclease H1 N-terminal domain-containing protein</fullName>
    </recommendedName>
</protein>
<dbReference type="AlphaFoldDB" id="A0A2G5EWK8"/>
<dbReference type="Gene3D" id="3.40.970.10">
    <property type="entry name" value="Ribonuclease H1, N-terminal domain"/>
    <property type="match status" value="1"/>
</dbReference>
<dbReference type="OrthoDB" id="1922118at2759"/>